<dbReference type="Pfam" id="PF15346">
    <property type="entry name" value="ARGLU"/>
    <property type="match status" value="1"/>
</dbReference>
<protein>
    <submittedName>
        <fullName evidence="2">Arginine and glutamate-rich protein 1-A</fullName>
    </submittedName>
</protein>
<proteinExistence type="predicted"/>
<gene>
    <name evidence="2" type="ORF">KUDE01_025577</name>
</gene>
<feature type="coiled-coil region" evidence="1">
    <location>
        <begin position="159"/>
        <end position="238"/>
    </location>
</feature>
<keyword evidence="3" id="KW-1185">Reference proteome</keyword>
<comment type="caution">
    <text evidence="2">The sequence shown here is derived from an EMBL/GenBank/DDBJ whole genome shotgun (WGS) entry which is preliminary data.</text>
</comment>
<reference evidence="2" key="1">
    <citation type="submission" date="2023-04" db="EMBL/GenBank/DDBJ databases">
        <title>Chromosome-level genome of Chaenocephalus aceratus.</title>
        <authorList>
            <person name="Park H."/>
        </authorList>
    </citation>
    <scope>NUCLEOTIDE SEQUENCE</scope>
    <source>
        <strain evidence="2">DE</strain>
        <tissue evidence="2">Muscle</tissue>
    </source>
</reference>
<sequence>MQREVQTFGGVAWIGVRSWAPHYSGRMTTRGGKKNERKLEELAGLVRMLIGAQATKDDWIEKAFAIQESRWRSMEQQCTQIQQQVSMVKERRLRRQKDERRAQMERQRKTRQQEIEEKLIKEETARRVEEDDIEPEVLWRVEEAKRIMERQLLDELERQRQAGLTIQKAREEEEKARREELVKIHKIKSELERAAAEKLKLEQKRLEEMVQYQRELELQLMEKERKRQEAYEEFLKEKLLVDELVRKTYDED</sequence>
<evidence type="ECO:0000256" key="1">
    <source>
        <dbReference type="SAM" id="Coils"/>
    </source>
</evidence>
<dbReference type="EMBL" id="JASDAP010000025">
    <property type="protein sequence ID" value="KAK1880048.1"/>
    <property type="molecule type" value="Genomic_DNA"/>
</dbReference>
<dbReference type="AlphaFoldDB" id="A0AAD9BCE9"/>
<evidence type="ECO:0000313" key="2">
    <source>
        <dbReference type="EMBL" id="KAK1880048.1"/>
    </source>
</evidence>
<dbReference type="InterPro" id="IPR033371">
    <property type="entry name" value="ARGLU1"/>
</dbReference>
<keyword evidence="1" id="KW-0175">Coiled coil</keyword>
<accession>A0AAD9BCE9</accession>
<dbReference type="Proteomes" id="UP001228049">
    <property type="component" value="Unassembled WGS sequence"/>
</dbReference>
<evidence type="ECO:0000313" key="3">
    <source>
        <dbReference type="Proteomes" id="UP001228049"/>
    </source>
</evidence>
<name>A0AAD9BCE9_DISEL</name>
<organism evidence="2 3">
    <name type="scientific">Dissostichus eleginoides</name>
    <name type="common">Patagonian toothfish</name>
    <name type="synonym">Dissostichus amissus</name>
    <dbReference type="NCBI Taxonomy" id="100907"/>
    <lineage>
        <taxon>Eukaryota</taxon>
        <taxon>Metazoa</taxon>
        <taxon>Chordata</taxon>
        <taxon>Craniata</taxon>
        <taxon>Vertebrata</taxon>
        <taxon>Euteleostomi</taxon>
        <taxon>Actinopterygii</taxon>
        <taxon>Neopterygii</taxon>
        <taxon>Teleostei</taxon>
        <taxon>Neoteleostei</taxon>
        <taxon>Acanthomorphata</taxon>
        <taxon>Eupercaria</taxon>
        <taxon>Perciformes</taxon>
        <taxon>Notothenioidei</taxon>
        <taxon>Nototheniidae</taxon>
        <taxon>Dissostichus</taxon>
    </lineage>
</organism>